<name>A0ACB6ZNA7_THEGA</name>
<organism evidence="1 2">
    <name type="scientific">Thelephora ganbajun</name>
    <name type="common">Ganba fungus</name>
    <dbReference type="NCBI Taxonomy" id="370292"/>
    <lineage>
        <taxon>Eukaryota</taxon>
        <taxon>Fungi</taxon>
        <taxon>Dikarya</taxon>
        <taxon>Basidiomycota</taxon>
        <taxon>Agaricomycotina</taxon>
        <taxon>Agaricomycetes</taxon>
        <taxon>Thelephorales</taxon>
        <taxon>Thelephoraceae</taxon>
        <taxon>Thelephora</taxon>
    </lineage>
</organism>
<evidence type="ECO:0000313" key="1">
    <source>
        <dbReference type="EMBL" id="KAF9651250.1"/>
    </source>
</evidence>
<gene>
    <name evidence="1" type="ORF">BDM02DRAFT_909082</name>
</gene>
<proteinExistence type="predicted"/>
<evidence type="ECO:0000313" key="2">
    <source>
        <dbReference type="Proteomes" id="UP000886501"/>
    </source>
</evidence>
<keyword evidence="2" id="KW-1185">Reference proteome</keyword>
<comment type="caution">
    <text evidence="1">The sequence shown here is derived from an EMBL/GenBank/DDBJ whole genome shotgun (WGS) entry which is preliminary data.</text>
</comment>
<dbReference type="EMBL" id="MU117977">
    <property type="protein sequence ID" value="KAF9651250.1"/>
    <property type="molecule type" value="Genomic_DNA"/>
</dbReference>
<sequence length="104" mass="11751">MSHTNNPSITATFQSRQRSSHATFTLDNRRGGRVIMLLRPSLSLLHLFNSPHLPLSTNPHLNRNPCIRSHQQLPPLHHILFPLTISLGRHPVPNKINLLHGVTL</sequence>
<dbReference type="Proteomes" id="UP000886501">
    <property type="component" value="Unassembled WGS sequence"/>
</dbReference>
<protein>
    <submittedName>
        <fullName evidence="1">Uncharacterized protein</fullName>
    </submittedName>
</protein>
<accession>A0ACB6ZNA7</accession>
<reference evidence="1" key="1">
    <citation type="submission" date="2019-10" db="EMBL/GenBank/DDBJ databases">
        <authorList>
            <consortium name="DOE Joint Genome Institute"/>
            <person name="Kuo A."/>
            <person name="Miyauchi S."/>
            <person name="Kiss E."/>
            <person name="Drula E."/>
            <person name="Kohler A."/>
            <person name="Sanchez-Garcia M."/>
            <person name="Andreopoulos B."/>
            <person name="Barry K.W."/>
            <person name="Bonito G."/>
            <person name="Buee M."/>
            <person name="Carver A."/>
            <person name="Chen C."/>
            <person name="Cichocki N."/>
            <person name="Clum A."/>
            <person name="Culley D."/>
            <person name="Crous P.W."/>
            <person name="Fauchery L."/>
            <person name="Girlanda M."/>
            <person name="Hayes R."/>
            <person name="Keri Z."/>
            <person name="Labutti K."/>
            <person name="Lipzen A."/>
            <person name="Lombard V."/>
            <person name="Magnuson J."/>
            <person name="Maillard F."/>
            <person name="Morin E."/>
            <person name="Murat C."/>
            <person name="Nolan M."/>
            <person name="Ohm R."/>
            <person name="Pangilinan J."/>
            <person name="Pereira M."/>
            <person name="Perotto S."/>
            <person name="Peter M."/>
            <person name="Riley R."/>
            <person name="Sitrit Y."/>
            <person name="Stielow B."/>
            <person name="Szollosi G."/>
            <person name="Zifcakova L."/>
            <person name="Stursova M."/>
            <person name="Spatafora J.W."/>
            <person name="Tedersoo L."/>
            <person name="Vaario L.-M."/>
            <person name="Yamada A."/>
            <person name="Yan M."/>
            <person name="Wang P."/>
            <person name="Xu J."/>
            <person name="Bruns T."/>
            <person name="Baldrian P."/>
            <person name="Vilgalys R."/>
            <person name="Henrissat B."/>
            <person name="Grigoriev I.V."/>
            <person name="Hibbett D."/>
            <person name="Nagy L.G."/>
            <person name="Martin F.M."/>
        </authorList>
    </citation>
    <scope>NUCLEOTIDE SEQUENCE</scope>
    <source>
        <strain evidence="1">P2</strain>
    </source>
</reference>
<reference evidence="1" key="2">
    <citation type="journal article" date="2020" name="Nat. Commun.">
        <title>Large-scale genome sequencing of mycorrhizal fungi provides insights into the early evolution of symbiotic traits.</title>
        <authorList>
            <person name="Miyauchi S."/>
            <person name="Kiss E."/>
            <person name="Kuo A."/>
            <person name="Drula E."/>
            <person name="Kohler A."/>
            <person name="Sanchez-Garcia M."/>
            <person name="Morin E."/>
            <person name="Andreopoulos B."/>
            <person name="Barry K.W."/>
            <person name="Bonito G."/>
            <person name="Buee M."/>
            <person name="Carver A."/>
            <person name="Chen C."/>
            <person name="Cichocki N."/>
            <person name="Clum A."/>
            <person name="Culley D."/>
            <person name="Crous P.W."/>
            <person name="Fauchery L."/>
            <person name="Girlanda M."/>
            <person name="Hayes R.D."/>
            <person name="Keri Z."/>
            <person name="LaButti K."/>
            <person name="Lipzen A."/>
            <person name="Lombard V."/>
            <person name="Magnuson J."/>
            <person name="Maillard F."/>
            <person name="Murat C."/>
            <person name="Nolan M."/>
            <person name="Ohm R.A."/>
            <person name="Pangilinan J."/>
            <person name="Pereira M.F."/>
            <person name="Perotto S."/>
            <person name="Peter M."/>
            <person name="Pfister S."/>
            <person name="Riley R."/>
            <person name="Sitrit Y."/>
            <person name="Stielow J.B."/>
            <person name="Szollosi G."/>
            <person name="Zifcakova L."/>
            <person name="Stursova M."/>
            <person name="Spatafora J.W."/>
            <person name="Tedersoo L."/>
            <person name="Vaario L.M."/>
            <person name="Yamada A."/>
            <person name="Yan M."/>
            <person name="Wang P."/>
            <person name="Xu J."/>
            <person name="Bruns T."/>
            <person name="Baldrian P."/>
            <person name="Vilgalys R."/>
            <person name="Dunand C."/>
            <person name="Henrissat B."/>
            <person name="Grigoriev I.V."/>
            <person name="Hibbett D."/>
            <person name="Nagy L.G."/>
            <person name="Martin F.M."/>
        </authorList>
    </citation>
    <scope>NUCLEOTIDE SEQUENCE</scope>
    <source>
        <strain evidence="1">P2</strain>
    </source>
</reference>